<protein>
    <recommendedName>
        <fullName evidence="6">Molybdopterin molybdenumtransferase</fullName>
        <ecNumber evidence="6">2.10.1.1</ecNumber>
    </recommendedName>
</protein>
<dbReference type="RefSeq" id="WP_342741605.1">
    <property type="nucleotide sequence ID" value="NZ_FNQM01000005.1"/>
</dbReference>
<comment type="pathway">
    <text evidence="2 6">Cofactor biosynthesis; molybdopterin biosynthesis.</text>
</comment>
<comment type="cofactor">
    <cofactor evidence="6">
        <name>Mg(2+)</name>
        <dbReference type="ChEBI" id="CHEBI:18420"/>
    </cofactor>
</comment>
<keyword evidence="6" id="KW-0460">Magnesium</keyword>
<dbReference type="EMBL" id="FNQM01000005">
    <property type="protein sequence ID" value="SEA46547.1"/>
    <property type="molecule type" value="Genomic_DNA"/>
</dbReference>
<dbReference type="Gene3D" id="2.40.340.10">
    <property type="entry name" value="MoeA, C-terminal, domain IV"/>
    <property type="match status" value="1"/>
</dbReference>
<dbReference type="PANTHER" id="PTHR10192:SF5">
    <property type="entry name" value="GEPHYRIN"/>
    <property type="match status" value="1"/>
</dbReference>
<evidence type="ECO:0000259" key="7">
    <source>
        <dbReference type="SMART" id="SM00852"/>
    </source>
</evidence>
<dbReference type="Proteomes" id="UP000198703">
    <property type="component" value="Unassembled WGS sequence"/>
</dbReference>
<evidence type="ECO:0000256" key="2">
    <source>
        <dbReference type="ARBA" id="ARBA00005046"/>
    </source>
</evidence>
<dbReference type="InterPro" id="IPR038987">
    <property type="entry name" value="MoeA-like"/>
</dbReference>
<dbReference type="Gene3D" id="2.170.190.11">
    <property type="entry name" value="Molybdopterin biosynthesis moea protein, domain 3"/>
    <property type="match status" value="1"/>
</dbReference>
<evidence type="ECO:0000256" key="4">
    <source>
        <dbReference type="ARBA" id="ARBA00023150"/>
    </source>
</evidence>
<dbReference type="SUPFAM" id="SSF63867">
    <property type="entry name" value="MoeA C-terminal domain-like"/>
    <property type="match status" value="1"/>
</dbReference>
<gene>
    <name evidence="8" type="ORF">SAMN05444370_105166</name>
</gene>
<dbReference type="GO" id="GO:0046872">
    <property type="term" value="F:metal ion binding"/>
    <property type="evidence" value="ECO:0007669"/>
    <property type="project" value="UniProtKB-UniRule"/>
</dbReference>
<dbReference type="CDD" id="cd00887">
    <property type="entry name" value="MoeA"/>
    <property type="match status" value="1"/>
</dbReference>
<dbReference type="Gene3D" id="3.40.980.10">
    <property type="entry name" value="MoaB/Mog-like domain"/>
    <property type="match status" value="1"/>
</dbReference>
<dbReference type="GO" id="GO:0061599">
    <property type="term" value="F:molybdopterin molybdotransferase activity"/>
    <property type="evidence" value="ECO:0007669"/>
    <property type="project" value="UniProtKB-UniRule"/>
</dbReference>
<dbReference type="Pfam" id="PF00994">
    <property type="entry name" value="MoCF_biosynth"/>
    <property type="match status" value="1"/>
</dbReference>
<feature type="domain" description="MoaB/Mog" evidence="7">
    <location>
        <begin position="178"/>
        <end position="314"/>
    </location>
</feature>
<dbReference type="AlphaFoldDB" id="A0A1H4BEM4"/>
<dbReference type="InterPro" id="IPR001453">
    <property type="entry name" value="MoaB/Mog_dom"/>
</dbReference>
<accession>A0A1H4BEM4</accession>
<dbReference type="Pfam" id="PF03453">
    <property type="entry name" value="MoeA_N"/>
    <property type="match status" value="1"/>
</dbReference>
<dbReference type="PANTHER" id="PTHR10192">
    <property type="entry name" value="MOLYBDOPTERIN BIOSYNTHESIS PROTEIN"/>
    <property type="match status" value="1"/>
</dbReference>
<keyword evidence="6" id="KW-0479">Metal-binding</keyword>
<name>A0A1H4BEM4_9RHOB</name>
<reference evidence="8 9" key="1">
    <citation type="submission" date="2016-10" db="EMBL/GenBank/DDBJ databases">
        <authorList>
            <person name="de Groot N.N."/>
        </authorList>
    </citation>
    <scope>NUCLEOTIDE SEQUENCE [LARGE SCALE GENOMIC DNA]</scope>
    <source>
        <strain evidence="8 9">DSM 15345</strain>
    </source>
</reference>
<comment type="catalytic activity">
    <reaction evidence="5">
        <text>adenylyl-molybdopterin + molybdate = Mo-molybdopterin + AMP + H(+)</text>
        <dbReference type="Rhea" id="RHEA:35047"/>
        <dbReference type="ChEBI" id="CHEBI:15378"/>
        <dbReference type="ChEBI" id="CHEBI:36264"/>
        <dbReference type="ChEBI" id="CHEBI:62727"/>
        <dbReference type="ChEBI" id="CHEBI:71302"/>
        <dbReference type="ChEBI" id="CHEBI:456215"/>
        <dbReference type="EC" id="2.10.1.1"/>
    </reaction>
</comment>
<comment type="function">
    <text evidence="1 6">Catalyzes the insertion of molybdate into adenylated molybdopterin with the concomitant release of AMP.</text>
</comment>
<dbReference type="InterPro" id="IPR005111">
    <property type="entry name" value="MoeA_C_domain_IV"/>
</dbReference>
<evidence type="ECO:0000313" key="9">
    <source>
        <dbReference type="Proteomes" id="UP000198703"/>
    </source>
</evidence>
<sequence>MSAAPLLTVPEALARVLALLAPVGVETVGLSEAAGRVLAQPAVARRAQPPFDASAMDGYAVRAAEATPGARLRVVGEAPAGRAWTGDLGPGEALRIFTGAPLPAGADAVLIQENARAEGDAVFCLEAVAPGAWVRPAGFDFGPGASLPAPRRLSPADIAALAAMNLPEVVVRRRPRVALVPTGDELVEVGAAPAADQIVASSGHGLAALLAGFGAAPDLRPIAPDRVPALGAALRAAAGNADLIVTLGGASVGDHDLVRGVVGDAALSFYKVAMRPGKPLMAGRFAGVPIVGLPGNPVSAMVCCHIFLRSAIDALLGLPAGPAGRREAILAAPAPAEGPREHYARAAVESDGRVRLFENQDSSAQMLLAGADVLAVRPANAPAAAEGDAIEVVPLRSA</sequence>
<evidence type="ECO:0000256" key="6">
    <source>
        <dbReference type="RuleBase" id="RU365090"/>
    </source>
</evidence>
<organism evidence="8 9">
    <name type="scientific">Rubrimonas cliftonensis</name>
    <dbReference type="NCBI Taxonomy" id="89524"/>
    <lineage>
        <taxon>Bacteria</taxon>
        <taxon>Pseudomonadati</taxon>
        <taxon>Pseudomonadota</taxon>
        <taxon>Alphaproteobacteria</taxon>
        <taxon>Rhodobacterales</taxon>
        <taxon>Paracoccaceae</taxon>
        <taxon>Rubrimonas</taxon>
    </lineage>
</organism>
<dbReference type="InterPro" id="IPR005110">
    <property type="entry name" value="MoeA_linker/N"/>
</dbReference>
<evidence type="ECO:0000313" key="8">
    <source>
        <dbReference type="EMBL" id="SEA46547.1"/>
    </source>
</evidence>
<keyword evidence="9" id="KW-1185">Reference proteome</keyword>
<dbReference type="STRING" id="89524.SAMN05444370_105166"/>
<dbReference type="GO" id="GO:0006777">
    <property type="term" value="P:Mo-molybdopterin cofactor biosynthetic process"/>
    <property type="evidence" value="ECO:0007669"/>
    <property type="project" value="UniProtKB-UniRule"/>
</dbReference>
<dbReference type="SMART" id="SM00852">
    <property type="entry name" value="MoCF_biosynth"/>
    <property type="match status" value="1"/>
</dbReference>
<evidence type="ECO:0000256" key="5">
    <source>
        <dbReference type="ARBA" id="ARBA00047317"/>
    </source>
</evidence>
<evidence type="ECO:0000256" key="3">
    <source>
        <dbReference type="ARBA" id="ARBA00010763"/>
    </source>
</evidence>
<dbReference type="Pfam" id="PF03454">
    <property type="entry name" value="MoeA_C"/>
    <property type="match status" value="1"/>
</dbReference>
<dbReference type="SUPFAM" id="SSF53218">
    <property type="entry name" value="Molybdenum cofactor biosynthesis proteins"/>
    <property type="match status" value="1"/>
</dbReference>
<dbReference type="UniPathway" id="UPA00344"/>
<keyword evidence="6" id="KW-0500">Molybdenum</keyword>
<proteinExistence type="inferred from homology"/>
<dbReference type="InterPro" id="IPR036425">
    <property type="entry name" value="MoaB/Mog-like_dom_sf"/>
</dbReference>
<dbReference type="InterPro" id="IPR036135">
    <property type="entry name" value="MoeA_linker/N_sf"/>
</dbReference>
<evidence type="ECO:0000256" key="1">
    <source>
        <dbReference type="ARBA" id="ARBA00002901"/>
    </source>
</evidence>
<dbReference type="SUPFAM" id="SSF63882">
    <property type="entry name" value="MoeA N-terminal region -like"/>
    <property type="match status" value="1"/>
</dbReference>
<dbReference type="EC" id="2.10.1.1" evidence="6"/>
<dbReference type="GO" id="GO:0005829">
    <property type="term" value="C:cytosol"/>
    <property type="evidence" value="ECO:0007669"/>
    <property type="project" value="TreeGrafter"/>
</dbReference>
<keyword evidence="6" id="KW-0808">Transferase</keyword>
<comment type="similarity">
    <text evidence="3 6">Belongs to the MoeA family.</text>
</comment>
<dbReference type="Gene3D" id="3.90.105.10">
    <property type="entry name" value="Molybdopterin biosynthesis moea protein, domain 2"/>
    <property type="match status" value="1"/>
</dbReference>
<keyword evidence="4 6" id="KW-0501">Molybdenum cofactor biosynthesis</keyword>
<dbReference type="InterPro" id="IPR036688">
    <property type="entry name" value="MoeA_C_domain_IV_sf"/>
</dbReference>